<keyword evidence="2" id="KW-0540">Nuclease</keyword>
<dbReference type="EC" id="3.1.-.-" evidence="2"/>
<dbReference type="CDD" id="cd09752">
    <property type="entry name" value="Cas5_I-C"/>
    <property type="match status" value="1"/>
</dbReference>
<evidence type="ECO:0000256" key="1">
    <source>
        <dbReference type="ARBA" id="ARBA00023118"/>
    </source>
</evidence>
<keyword evidence="2" id="KW-0255">Endonuclease</keyword>
<dbReference type="InterPro" id="IPR010155">
    <property type="entry name" value="CRISPR-assoc_prot_Cas5d"/>
</dbReference>
<gene>
    <name evidence="3" type="ORF">EubceDRAFT1_1612</name>
</gene>
<comment type="function">
    <text evidence="2">CRISPR (clustered regularly interspaced short palindromic repeat) is an adaptive immune system that provides protection against mobile genetic elements (viruses, transposable elements and conjugative plasmids). CRISPR clusters contain spacers, sequences complementary to antecedent mobile elements, and target invading nucleic acids. CRISPR clusters are transcribed and processed into CRISPR RNA (crRNA).</text>
</comment>
<sequence>MAVKVEIWGDYALFTRPEMKVERVSYDVITPSAARGILEAIYWHPGLKWVIDRIQVCNPIRFTNVRRNEVKSTISARSAKKIMDSGSGELYLNTSDDIQQRAAMLLKDVHYVIEAHFDMTEKAAQSDNPGKFQDIMKRRLSRGQYYHQPCMGCREFPAYFREADDNVGISKELEGEKDLGFMLYDMDYSNPTDIRPLFFRAKMIDGVIQIPKIDSEEVLR</sequence>
<name>I5AUC8_EUBC6</name>
<keyword evidence="1 2" id="KW-0051">Antiviral defense</keyword>
<dbReference type="GO" id="GO:0051607">
    <property type="term" value="P:defense response to virus"/>
    <property type="evidence" value="ECO:0007669"/>
    <property type="project" value="UniProtKB-UniRule"/>
</dbReference>
<evidence type="ECO:0000256" key="2">
    <source>
        <dbReference type="PIRNR" id="PIRNR029950"/>
    </source>
</evidence>
<dbReference type="OrthoDB" id="5621871at2"/>
<keyword evidence="2" id="KW-0378">Hydrolase</keyword>
<dbReference type="Proteomes" id="UP000005753">
    <property type="component" value="Chromosome"/>
</dbReference>
<dbReference type="InterPro" id="IPR021124">
    <property type="entry name" value="CRISPR-assoc_prot_Cas5"/>
</dbReference>
<evidence type="ECO:0000313" key="3">
    <source>
        <dbReference type="EMBL" id="EIM57401.1"/>
    </source>
</evidence>
<reference evidence="3 4" key="1">
    <citation type="submission" date="2010-08" db="EMBL/GenBank/DDBJ databases">
        <authorList>
            <consortium name="US DOE Joint Genome Institute (JGI-PGF)"/>
            <person name="Lucas S."/>
            <person name="Copeland A."/>
            <person name="Lapidus A."/>
            <person name="Cheng J.-F."/>
            <person name="Bruce D."/>
            <person name="Goodwin L."/>
            <person name="Pitluck S."/>
            <person name="Land M.L."/>
            <person name="Hauser L."/>
            <person name="Chang Y.-J."/>
            <person name="Anderson I.J."/>
            <person name="Johnson E."/>
            <person name="Mulhopadhyay B."/>
            <person name="Kyrpides N."/>
            <person name="Woyke T.J."/>
        </authorList>
    </citation>
    <scope>NUCLEOTIDE SEQUENCE [LARGE SCALE GENOMIC DNA]</scope>
    <source>
        <strain evidence="3 4">6</strain>
    </source>
</reference>
<dbReference type="EMBL" id="CM001487">
    <property type="protein sequence ID" value="EIM57401.1"/>
    <property type="molecule type" value="Genomic_DNA"/>
</dbReference>
<proteinExistence type="inferred from homology"/>
<dbReference type="eggNOG" id="ENOG502Z82V">
    <property type="taxonomic scope" value="Bacteria"/>
</dbReference>
<comment type="similarity">
    <text evidence="2">Belongs to the CRISPR-associated protein Cas5 family. Subtype I-C/Dvulg subfamily.</text>
</comment>
<dbReference type="Pfam" id="PF09704">
    <property type="entry name" value="Cas_Cas5d"/>
    <property type="match status" value="1"/>
</dbReference>
<dbReference type="GO" id="GO:0004519">
    <property type="term" value="F:endonuclease activity"/>
    <property type="evidence" value="ECO:0007669"/>
    <property type="project" value="UniProtKB-UniRule"/>
</dbReference>
<dbReference type="Gene3D" id="3.30.70.2660">
    <property type="match status" value="1"/>
</dbReference>
<dbReference type="GO" id="GO:0003723">
    <property type="term" value="F:RNA binding"/>
    <property type="evidence" value="ECO:0007669"/>
    <property type="project" value="UniProtKB-UniRule"/>
</dbReference>
<protein>
    <recommendedName>
        <fullName evidence="2">pre-crRNA processing endonuclease</fullName>
        <ecNumber evidence="2">3.1.-.-</ecNumber>
    </recommendedName>
</protein>
<dbReference type="NCBIfam" id="TIGR02593">
    <property type="entry name" value="CRISPR_cas5"/>
    <property type="match status" value="1"/>
</dbReference>
<organism evidence="3 4">
    <name type="scientific">Eubacterium cellulosolvens (strain ATCC 43171 / JCM 9499 / 6)</name>
    <name type="common">Cillobacterium cellulosolvens</name>
    <dbReference type="NCBI Taxonomy" id="633697"/>
    <lineage>
        <taxon>Bacteria</taxon>
        <taxon>Bacillati</taxon>
        <taxon>Bacillota</taxon>
        <taxon>Clostridia</taxon>
        <taxon>Eubacteriales</taxon>
        <taxon>Eubacteriaceae</taxon>
        <taxon>Eubacterium</taxon>
    </lineage>
</organism>
<dbReference type="GO" id="GO:0043571">
    <property type="term" value="P:maintenance of CRISPR repeat elements"/>
    <property type="evidence" value="ECO:0007669"/>
    <property type="project" value="UniProtKB-UniRule"/>
</dbReference>
<dbReference type="InterPro" id="IPR013422">
    <property type="entry name" value="CRISPR-assoc_prot_Cas5_N"/>
</dbReference>
<dbReference type="AlphaFoldDB" id="I5AUC8"/>
<dbReference type="HOGENOM" id="CLU_086014_0_0_9"/>
<accession>I5AUC8</accession>
<reference evidence="3 4" key="2">
    <citation type="submission" date="2012-02" db="EMBL/GenBank/DDBJ databases">
        <title>Improved High-Quality Draft sequence of Eubacterium cellulosolvens 6.</title>
        <authorList>
            <consortium name="US DOE Joint Genome Institute"/>
            <person name="Lucas S."/>
            <person name="Han J."/>
            <person name="Lapidus A."/>
            <person name="Cheng J.-F."/>
            <person name="Goodwin L."/>
            <person name="Pitluck S."/>
            <person name="Peters L."/>
            <person name="Mikhailova N."/>
            <person name="Gu W."/>
            <person name="Detter J.C."/>
            <person name="Han C."/>
            <person name="Tapia R."/>
            <person name="Land M."/>
            <person name="Hauser L."/>
            <person name="Kyrpides N."/>
            <person name="Ivanova N."/>
            <person name="Pagani I."/>
            <person name="Johnson E."/>
            <person name="Mukhopadhyay B."/>
            <person name="Anderson I."/>
            <person name="Woyke T."/>
        </authorList>
    </citation>
    <scope>NUCLEOTIDE SEQUENCE [LARGE SCALE GENOMIC DNA]</scope>
    <source>
        <strain evidence="3 4">6</strain>
    </source>
</reference>
<keyword evidence="2" id="KW-0694">RNA-binding</keyword>
<dbReference type="PIRSF" id="PIRSF029950">
    <property type="entry name" value="Cas_CT1134"/>
    <property type="match status" value="1"/>
</dbReference>
<dbReference type="GO" id="GO:0016787">
    <property type="term" value="F:hydrolase activity"/>
    <property type="evidence" value="ECO:0007669"/>
    <property type="project" value="UniProtKB-KW"/>
</dbReference>
<keyword evidence="4" id="KW-1185">Reference proteome</keyword>
<dbReference type="STRING" id="633697.EubceDRAFT1_1612"/>
<evidence type="ECO:0000313" key="4">
    <source>
        <dbReference type="Proteomes" id="UP000005753"/>
    </source>
</evidence>
<dbReference type="NCBIfam" id="TIGR01876">
    <property type="entry name" value="cas_Cas5d"/>
    <property type="match status" value="1"/>
</dbReference>